<evidence type="ECO:0000256" key="1">
    <source>
        <dbReference type="SAM" id="Phobius"/>
    </source>
</evidence>
<comment type="caution">
    <text evidence="2">The sequence shown here is derived from an EMBL/GenBank/DDBJ whole genome shotgun (WGS) entry which is preliminary data.</text>
</comment>
<name>A0ABW5N0D0_9FLAO</name>
<organism evidence="2 3">
    <name type="scientific">Croceitalea marina</name>
    <dbReference type="NCBI Taxonomy" id="1775166"/>
    <lineage>
        <taxon>Bacteria</taxon>
        <taxon>Pseudomonadati</taxon>
        <taxon>Bacteroidota</taxon>
        <taxon>Flavobacteriia</taxon>
        <taxon>Flavobacteriales</taxon>
        <taxon>Flavobacteriaceae</taxon>
        <taxon>Croceitalea</taxon>
    </lineage>
</organism>
<gene>
    <name evidence="2" type="ORF">ACFSQJ_19415</name>
</gene>
<accession>A0ABW5N0D0</accession>
<protein>
    <recommendedName>
        <fullName evidence="4">DUF5668 domain-containing protein</fullName>
    </recommendedName>
</protein>
<feature type="transmembrane region" description="Helical" evidence="1">
    <location>
        <begin position="7"/>
        <end position="27"/>
    </location>
</feature>
<keyword evidence="3" id="KW-1185">Reference proteome</keyword>
<dbReference type="Proteomes" id="UP001597526">
    <property type="component" value="Unassembled WGS sequence"/>
</dbReference>
<keyword evidence="1" id="KW-0812">Transmembrane</keyword>
<proteinExistence type="predicted"/>
<evidence type="ECO:0008006" key="4">
    <source>
        <dbReference type="Google" id="ProtNLM"/>
    </source>
</evidence>
<evidence type="ECO:0000313" key="3">
    <source>
        <dbReference type="Proteomes" id="UP001597526"/>
    </source>
</evidence>
<dbReference type="EMBL" id="JBHULB010000083">
    <property type="protein sequence ID" value="MFD2589102.1"/>
    <property type="molecule type" value="Genomic_DNA"/>
</dbReference>
<keyword evidence="1" id="KW-0472">Membrane</keyword>
<dbReference type="RefSeq" id="WP_377768578.1">
    <property type="nucleotide sequence ID" value="NZ_JBHULB010000083.1"/>
</dbReference>
<evidence type="ECO:0000313" key="2">
    <source>
        <dbReference type="EMBL" id="MFD2589102.1"/>
    </source>
</evidence>
<sequence>MKNSNNIKQVVFIIGFLTLLVGLFNVISNSLMTNFLPLYIGLALIGLSVSHKEDKAKTLNA</sequence>
<feature type="transmembrane region" description="Helical" evidence="1">
    <location>
        <begin position="33"/>
        <end position="50"/>
    </location>
</feature>
<keyword evidence="1" id="KW-1133">Transmembrane helix</keyword>
<reference evidence="3" key="1">
    <citation type="journal article" date="2019" name="Int. J. Syst. Evol. Microbiol.">
        <title>The Global Catalogue of Microorganisms (GCM) 10K type strain sequencing project: providing services to taxonomists for standard genome sequencing and annotation.</title>
        <authorList>
            <consortium name="The Broad Institute Genomics Platform"/>
            <consortium name="The Broad Institute Genome Sequencing Center for Infectious Disease"/>
            <person name="Wu L."/>
            <person name="Ma J."/>
        </authorList>
    </citation>
    <scope>NUCLEOTIDE SEQUENCE [LARGE SCALE GENOMIC DNA]</scope>
    <source>
        <strain evidence="3">KCTC 52368</strain>
    </source>
</reference>